<comment type="caution">
    <text evidence="8">The sequence shown here is derived from an EMBL/GenBank/DDBJ whole genome shotgun (WGS) entry which is preliminary data.</text>
</comment>
<evidence type="ECO:0000313" key="8">
    <source>
        <dbReference type="EMBL" id="KAG6504783.1"/>
    </source>
</evidence>
<keyword evidence="4" id="KW-0804">Transcription</keyword>
<dbReference type="InterPro" id="IPR045843">
    <property type="entry name" value="IND-like"/>
</dbReference>
<dbReference type="PROSITE" id="PS50888">
    <property type="entry name" value="BHLH"/>
    <property type="match status" value="1"/>
</dbReference>
<name>A0A8J5GB96_ZINOF</name>
<keyword evidence="9" id="KW-1185">Reference proteome</keyword>
<evidence type="ECO:0000256" key="3">
    <source>
        <dbReference type="ARBA" id="ARBA00023125"/>
    </source>
</evidence>
<dbReference type="GO" id="GO:0046983">
    <property type="term" value="F:protein dimerization activity"/>
    <property type="evidence" value="ECO:0007669"/>
    <property type="project" value="InterPro"/>
</dbReference>
<protein>
    <recommendedName>
        <fullName evidence="7">BHLH domain-containing protein</fullName>
    </recommendedName>
</protein>
<dbReference type="GO" id="GO:0000978">
    <property type="term" value="F:RNA polymerase II cis-regulatory region sequence-specific DNA binding"/>
    <property type="evidence" value="ECO:0007669"/>
    <property type="project" value="TreeGrafter"/>
</dbReference>
<sequence>MQPCSKEMQGVATSLGGMVPSGLAAHIGPHELQNGGGGGGGSDEFFDQMISGFGATWSQGLGRSLDKAVRSPEEQAAYEGIRYAPYDESSSLLASRIRQQQASEAEESSPMEKSMLQRMLLQSLGRMPEAGGDTGLFVPLPLSLGNGGAGDSSLVDRSPEVDARFKTPNPLEAEVLYNGSFLGSFQHPAPTPNQHHHFQHHNAQSYGGLSSAATTTGAGQPSAVTAPVSSAHTGGGSQAPPRPRIRARRGQATDPHSIAERLRRERIAERMKALQELLPSANKTDKASMLDEIIDYVKFLQLQVKILSMSRLGGATLVAPLVGDASPERGAERPGSVIAAAAVGNDGLTTAERQVAKLMAEDMGSAMQYLQGKGLCLMPISLASVLSCHPSSAAAQFNRRPPLPLPPHVVDAPSSPSMSALTVQSTTATGADTSRQ</sequence>
<evidence type="ECO:0000313" key="9">
    <source>
        <dbReference type="Proteomes" id="UP000734854"/>
    </source>
</evidence>
<dbReference type="GO" id="GO:0080147">
    <property type="term" value="P:root hair cell development"/>
    <property type="evidence" value="ECO:0007669"/>
    <property type="project" value="UniProtKB-ARBA"/>
</dbReference>
<dbReference type="Pfam" id="PF00010">
    <property type="entry name" value="HLH"/>
    <property type="match status" value="1"/>
</dbReference>
<dbReference type="InterPro" id="IPR011598">
    <property type="entry name" value="bHLH_dom"/>
</dbReference>
<dbReference type="EMBL" id="JACMSC010000010">
    <property type="protein sequence ID" value="KAG6504783.1"/>
    <property type="molecule type" value="Genomic_DNA"/>
</dbReference>
<keyword evidence="3" id="KW-0238">DNA-binding</keyword>
<feature type="region of interest" description="Disordered" evidence="6">
    <location>
        <begin position="207"/>
        <end position="258"/>
    </location>
</feature>
<reference evidence="8 9" key="1">
    <citation type="submission" date="2020-08" db="EMBL/GenBank/DDBJ databases">
        <title>Plant Genome Project.</title>
        <authorList>
            <person name="Zhang R.-G."/>
        </authorList>
    </citation>
    <scope>NUCLEOTIDE SEQUENCE [LARGE SCALE GENOMIC DNA]</scope>
    <source>
        <tissue evidence="8">Rhizome</tissue>
    </source>
</reference>
<dbReference type="AlphaFoldDB" id="A0A8J5GB96"/>
<dbReference type="SMART" id="SM00353">
    <property type="entry name" value="HLH"/>
    <property type="match status" value="1"/>
</dbReference>
<organism evidence="8 9">
    <name type="scientific">Zingiber officinale</name>
    <name type="common">Ginger</name>
    <name type="synonym">Amomum zingiber</name>
    <dbReference type="NCBI Taxonomy" id="94328"/>
    <lineage>
        <taxon>Eukaryota</taxon>
        <taxon>Viridiplantae</taxon>
        <taxon>Streptophyta</taxon>
        <taxon>Embryophyta</taxon>
        <taxon>Tracheophyta</taxon>
        <taxon>Spermatophyta</taxon>
        <taxon>Magnoliopsida</taxon>
        <taxon>Liliopsida</taxon>
        <taxon>Zingiberales</taxon>
        <taxon>Zingiberaceae</taxon>
        <taxon>Zingiber</taxon>
    </lineage>
</organism>
<dbReference type="PANTHER" id="PTHR16223">
    <property type="entry name" value="TRANSCRIPTION FACTOR BHLH83-RELATED"/>
    <property type="match status" value="1"/>
</dbReference>
<accession>A0A8J5GB96</accession>
<dbReference type="OrthoDB" id="2020857at2759"/>
<keyword evidence="5" id="KW-0539">Nucleus</keyword>
<evidence type="ECO:0000256" key="1">
    <source>
        <dbReference type="ARBA" id="ARBA00004123"/>
    </source>
</evidence>
<feature type="compositionally biased region" description="Polar residues" evidence="6">
    <location>
        <begin position="414"/>
        <end position="436"/>
    </location>
</feature>
<gene>
    <name evidence="8" type="ORF">ZIOFF_037130</name>
</gene>
<dbReference type="GO" id="GO:0000981">
    <property type="term" value="F:DNA-binding transcription factor activity, RNA polymerase II-specific"/>
    <property type="evidence" value="ECO:0007669"/>
    <property type="project" value="TreeGrafter"/>
</dbReference>
<feature type="compositionally biased region" description="Polar residues" evidence="6">
    <location>
        <begin position="94"/>
        <end position="103"/>
    </location>
</feature>
<proteinExistence type="predicted"/>
<comment type="subcellular location">
    <subcellularLocation>
        <location evidence="1">Nucleus</location>
    </subcellularLocation>
</comment>
<dbReference type="FunFam" id="4.10.280.10:FF:000017">
    <property type="entry name" value="Transcription factor bHLH66"/>
    <property type="match status" value="1"/>
</dbReference>
<feature type="compositionally biased region" description="Polar residues" evidence="6">
    <location>
        <begin position="207"/>
        <end position="232"/>
    </location>
</feature>
<dbReference type="Proteomes" id="UP000734854">
    <property type="component" value="Unassembled WGS sequence"/>
</dbReference>
<keyword evidence="2" id="KW-0805">Transcription regulation</keyword>
<dbReference type="PANTHER" id="PTHR16223:SF268">
    <property type="entry name" value="SPERMATOGENESIS- AND OOGENESIS-SPECIFIC BASIC HELIX-LOOP-HELIX-CONTAINING PROTEIN 2"/>
    <property type="match status" value="1"/>
</dbReference>
<feature type="region of interest" description="Disordered" evidence="6">
    <location>
        <begin position="94"/>
        <end position="113"/>
    </location>
</feature>
<evidence type="ECO:0000259" key="7">
    <source>
        <dbReference type="PROSITE" id="PS50888"/>
    </source>
</evidence>
<evidence type="ECO:0000256" key="5">
    <source>
        <dbReference type="ARBA" id="ARBA00023242"/>
    </source>
</evidence>
<evidence type="ECO:0000256" key="4">
    <source>
        <dbReference type="ARBA" id="ARBA00023163"/>
    </source>
</evidence>
<feature type="domain" description="BHLH" evidence="7">
    <location>
        <begin position="251"/>
        <end position="300"/>
    </location>
</feature>
<evidence type="ECO:0000256" key="2">
    <source>
        <dbReference type="ARBA" id="ARBA00023015"/>
    </source>
</evidence>
<dbReference type="GO" id="GO:0005634">
    <property type="term" value="C:nucleus"/>
    <property type="evidence" value="ECO:0007669"/>
    <property type="project" value="UniProtKB-SubCell"/>
</dbReference>
<evidence type="ECO:0000256" key="6">
    <source>
        <dbReference type="SAM" id="MobiDB-lite"/>
    </source>
</evidence>
<feature type="region of interest" description="Disordered" evidence="6">
    <location>
        <begin position="399"/>
        <end position="436"/>
    </location>
</feature>